<dbReference type="SUPFAM" id="SSF51998">
    <property type="entry name" value="PFL-like glycyl radical enzymes"/>
    <property type="match status" value="1"/>
</dbReference>
<dbReference type="Pfam" id="PF00317">
    <property type="entry name" value="Ribonuc_red_lgN"/>
    <property type="match status" value="1"/>
</dbReference>
<dbReference type="EMBL" id="LRFC01000002">
    <property type="protein sequence ID" value="KZE68445.1"/>
    <property type="molecule type" value="Genomic_DNA"/>
</dbReference>
<dbReference type="GO" id="GO:0004748">
    <property type="term" value="F:ribonucleoside-diphosphate reductase activity, thioredoxin disulfide as acceptor"/>
    <property type="evidence" value="ECO:0007669"/>
    <property type="project" value="UniProtKB-EC"/>
</dbReference>
<dbReference type="PANTHER" id="PTHR11573">
    <property type="entry name" value="RIBONUCLEOSIDE-DIPHOSPHATE REDUCTASE LARGE CHAIN"/>
    <property type="match status" value="1"/>
</dbReference>
<comment type="similarity">
    <text evidence="1 6">Belongs to the ribonucleoside diphosphate reductase large chain family.</text>
</comment>
<feature type="domain" description="Ribonucleotide reductase large subunit" evidence="7">
    <location>
        <begin position="599"/>
        <end position="621"/>
    </location>
</feature>
<dbReference type="InterPro" id="IPR039718">
    <property type="entry name" value="Rrm1"/>
</dbReference>
<dbReference type="NCBIfam" id="TIGR02506">
    <property type="entry name" value="NrdE_NrdA"/>
    <property type="match status" value="1"/>
</dbReference>
<comment type="catalytic activity">
    <reaction evidence="5 6">
        <text>a 2'-deoxyribonucleoside 5'-diphosphate + [thioredoxin]-disulfide + H2O = a ribonucleoside 5'-diphosphate + [thioredoxin]-dithiol</text>
        <dbReference type="Rhea" id="RHEA:23252"/>
        <dbReference type="Rhea" id="RHEA-COMP:10698"/>
        <dbReference type="Rhea" id="RHEA-COMP:10700"/>
        <dbReference type="ChEBI" id="CHEBI:15377"/>
        <dbReference type="ChEBI" id="CHEBI:29950"/>
        <dbReference type="ChEBI" id="CHEBI:50058"/>
        <dbReference type="ChEBI" id="CHEBI:57930"/>
        <dbReference type="ChEBI" id="CHEBI:73316"/>
        <dbReference type="EC" id="1.17.4.1"/>
    </reaction>
</comment>
<comment type="caution">
    <text evidence="8">The sequence shown here is derived from an EMBL/GenBank/DDBJ whole genome shotgun (WGS) entry which is preliminary data.</text>
</comment>
<dbReference type="InterPro" id="IPR008926">
    <property type="entry name" value="RNR_R1-su_N"/>
</dbReference>
<organism evidence="8 9">
    <name type="scientific">Fictibacillus phosphorivorans</name>
    <dbReference type="NCBI Taxonomy" id="1221500"/>
    <lineage>
        <taxon>Bacteria</taxon>
        <taxon>Bacillati</taxon>
        <taxon>Bacillota</taxon>
        <taxon>Bacilli</taxon>
        <taxon>Bacillales</taxon>
        <taxon>Fictibacillaceae</taxon>
        <taxon>Fictibacillus</taxon>
    </lineage>
</organism>
<evidence type="ECO:0000256" key="4">
    <source>
        <dbReference type="ARBA" id="ARBA00023116"/>
    </source>
</evidence>
<sequence length="741" mass="84671">MKLITENSLLGEWLRECVANFPGIDAKAFLAKAEKLENETTDSASLNRQLVMDALNGLTAEEPEWTFVAAQIYLRQLYEEVMRNRGEIENAPYTNLYGLIQKLVNLNIYDSTILTSYNEQEIKEAEKMIDPKKDKLFTYIGLKTLADRYMAKGFDHELYELPQERWMLIALFLMRDEDKTNRLQQVKEAYWALSNLYMTVATPTLANAGKSYGQLSSCFIDTIDDSLRGIFDSNTDAATVSKGGGGLGIYLGKIRARGSDIKGFKGNSSGVIPWMKQLNNTAVSVDQLGQRQGAIAVYLDIWHKDILEFLDAKLNNGDERMRTHDLFTGVCLPDLFMEQVEKREDWYLFDPHEVRKIKGYSLEDFFDETKGMGSFREKYMECLQDERLSKKCVPAIEIMKRIMKSQLETGTPFMFYRDTVNRLNPNPHKGMIYASNLCTEIMQNMSATVVSSEETSDGEIIIRKTPGDFVVCNLSSLSLAKVIQDNVLKRVIDIQIRMLDNVIDLNRIDVPQAELTNKKYRAIGVGTFGWHHLLAKEGIKWESDEAVSYADKLYEKINYYVVNASCELAKEKGEYPAFDGSDWSTGDYFVKRGYSSEEWECLKEKVRTHGLRNGYLIAVAPNSSTSIIANSTPSVDPIFKKFYSEEKKNYKIPVTAPDLNAETTWFYKSAFHIDQTWSIEQNAVRQKHVDQSISFNLYVNHNIKAKELLHLHMLSFKKGLKTTYYTRSTSIELEGCESCES</sequence>
<dbReference type="InterPro" id="IPR000788">
    <property type="entry name" value="RNR_lg_C"/>
</dbReference>
<dbReference type="CDD" id="cd01679">
    <property type="entry name" value="RNR_I"/>
    <property type="match status" value="1"/>
</dbReference>
<evidence type="ECO:0000256" key="3">
    <source>
        <dbReference type="ARBA" id="ARBA00023002"/>
    </source>
</evidence>
<dbReference type="GO" id="GO:0005971">
    <property type="term" value="C:ribonucleoside-diphosphate reductase complex"/>
    <property type="evidence" value="ECO:0007669"/>
    <property type="project" value="TreeGrafter"/>
</dbReference>
<dbReference type="GO" id="GO:0009263">
    <property type="term" value="P:deoxyribonucleotide biosynthetic process"/>
    <property type="evidence" value="ECO:0007669"/>
    <property type="project" value="UniProtKB-KW"/>
</dbReference>
<dbReference type="EC" id="1.17.4.1" evidence="2 6"/>
<keyword evidence="9" id="KW-1185">Reference proteome</keyword>
<accession>A0A161RVI0</accession>
<evidence type="ECO:0000256" key="6">
    <source>
        <dbReference type="RuleBase" id="RU003410"/>
    </source>
</evidence>
<name>A0A161RVI0_9BACL</name>
<reference evidence="9" key="1">
    <citation type="submission" date="2016-01" db="EMBL/GenBank/DDBJ databases">
        <title>Draft genome of Chromobacterium sp. F49.</title>
        <authorList>
            <person name="Hong K.W."/>
        </authorList>
    </citation>
    <scope>NUCLEOTIDE SEQUENCE [LARGE SCALE GENOMIC DNA]</scope>
    <source>
        <strain evidence="9">P7IIIA</strain>
    </source>
</reference>
<dbReference type="Proteomes" id="UP000076567">
    <property type="component" value="Unassembled WGS sequence"/>
</dbReference>
<dbReference type="FunFam" id="3.20.70.20:FF:000014">
    <property type="entry name" value="Ribonucleoside-diphosphate reductase"/>
    <property type="match status" value="1"/>
</dbReference>
<dbReference type="NCBIfam" id="NF006665">
    <property type="entry name" value="PRK09209.1"/>
    <property type="match status" value="1"/>
</dbReference>
<comment type="function">
    <text evidence="6">Provides the precursors necessary for DNA synthesis. Catalyzes the biosynthesis of deoxyribonucleotides from the corresponding ribonucleotides.</text>
</comment>
<evidence type="ECO:0000313" key="8">
    <source>
        <dbReference type="EMBL" id="KZE68445.1"/>
    </source>
</evidence>
<proteinExistence type="inferred from homology"/>
<dbReference type="AlphaFoldDB" id="A0A161RVI0"/>
<evidence type="ECO:0000256" key="5">
    <source>
        <dbReference type="ARBA" id="ARBA00047754"/>
    </source>
</evidence>
<gene>
    <name evidence="8" type="ORF">AWM68_16345</name>
</gene>
<evidence type="ECO:0000256" key="2">
    <source>
        <dbReference type="ARBA" id="ARBA00012274"/>
    </source>
</evidence>
<dbReference type="PROSITE" id="PS00089">
    <property type="entry name" value="RIBORED_LARGE"/>
    <property type="match status" value="1"/>
</dbReference>
<dbReference type="PANTHER" id="PTHR11573:SF6">
    <property type="entry name" value="RIBONUCLEOSIDE-DIPHOSPHATE REDUCTASE LARGE SUBUNIT"/>
    <property type="match status" value="1"/>
</dbReference>
<dbReference type="InterPro" id="IPR013509">
    <property type="entry name" value="RNR_lsu_N"/>
</dbReference>
<dbReference type="UniPathway" id="UPA00326"/>
<dbReference type="InterPro" id="IPR013346">
    <property type="entry name" value="NrdE_NrdA_C"/>
</dbReference>
<dbReference type="PRINTS" id="PR01183">
    <property type="entry name" value="RIBORDTASEM1"/>
</dbReference>
<dbReference type="SUPFAM" id="SSF48168">
    <property type="entry name" value="R1 subunit of ribonucleotide reductase, N-terminal domain"/>
    <property type="match status" value="1"/>
</dbReference>
<protein>
    <recommendedName>
        <fullName evidence="2 6">Ribonucleoside-diphosphate reductase</fullName>
        <ecNumber evidence="2 6">1.17.4.1</ecNumber>
    </recommendedName>
</protein>
<keyword evidence="4 6" id="KW-0215">Deoxyribonucleotide synthesis</keyword>
<dbReference type="Gene3D" id="3.20.70.20">
    <property type="match status" value="1"/>
</dbReference>
<dbReference type="OrthoDB" id="9762933at2"/>
<evidence type="ECO:0000313" key="9">
    <source>
        <dbReference type="Proteomes" id="UP000076567"/>
    </source>
</evidence>
<evidence type="ECO:0000259" key="7">
    <source>
        <dbReference type="PROSITE" id="PS00089"/>
    </source>
</evidence>
<dbReference type="RefSeq" id="WP_066237701.1">
    <property type="nucleotide sequence ID" value="NZ_LRFC01000002.1"/>
</dbReference>
<keyword evidence="3 6" id="KW-0560">Oxidoreductase</keyword>
<dbReference type="Pfam" id="PF02867">
    <property type="entry name" value="Ribonuc_red_lgC"/>
    <property type="match status" value="1"/>
</dbReference>
<dbReference type="GO" id="GO:0005524">
    <property type="term" value="F:ATP binding"/>
    <property type="evidence" value="ECO:0007669"/>
    <property type="project" value="InterPro"/>
</dbReference>
<evidence type="ECO:0000256" key="1">
    <source>
        <dbReference type="ARBA" id="ARBA00010406"/>
    </source>
</evidence>